<sequence length="385" mass="41570">MAERADDSPRWILQRTAKAALAGALCSAGARWAVNAWRRRLAGGGRVIILSYHRVTLDFRADAQQSLPSLLISAQTLKRQLEQLARERDLVSLGDACRLLRERAPRRAARDAVAITFDDGYQGCHDFGLPVLEALRVPATMFVPTGYLGTARRLPHDRLLASLRELRRRGLTPGQAGLAPPLQAALDRCAGPGPTTTMERLIAALPHDALEAVAAALEARLGMAEEELEPGTRIMGWPEARALEAAGVELGGHTVSHAVLANLPPARARAEIEGSFRDLAERLGHRPRHFAYPNGYHTPAVRRMVAEAGYEAAVTTEDVENRRGGDPLRLKRKVLWENSTLGAAGYSEALASCNLEGVFGTIGLQRPVSGERPDAPDAAEGRVAG</sequence>
<dbReference type="InterPro" id="IPR011330">
    <property type="entry name" value="Glyco_hydro/deAcase_b/a-brl"/>
</dbReference>
<dbReference type="InterPro" id="IPR002509">
    <property type="entry name" value="NODB_dom"/>
</dbReference>
<evidence type="ECO:0000259" key="3">
    <source>
        <dbReference type="PROSITE" id="PS51677"/>
    </source>
</evidence>
<dbReference type="Proteomes" id="UP001162734">
    <property type="component" value="Chromosome"/>
</dbReference>
<name>A0ABM7X8L7_9BACT</name>
<dbReference type="Pfam" id="PF01522">
    <property type="entry name" value="Polysacc_deac_1"/>
    <property type="match status" value="2"/>
</dbReference>
<dbReference type="Gene3D" id="3.20.20.370">
    <property type="entry name" value="Glycoside hydrolase/deacetylase"/>
    <property type="match status" value="1"/>
</dbReference>
<dbReference type="PANTHER" id="PTHR34216:SF7">
    <property type="entry name" value="POLY-BETA-1,6-N-ACETYL-D-GLUCOSAMINE N-DEACETYLASE"/>
    <property type="match status" value="1"/>
</dbReference>
<feature type="domain" description="NodB homology" evidence="3">
    <location>
        <begin position="111"/>
        <end position="385"/>
    </location>
</feature>
<keyword evidence="1" id="KW-0732">Signal</keyword>
<dbReference type="EMBL" id="AP025592">
    <property type="protein sequence ID" value="BDG08190.1"/>
    <property type="molecule type" value="Genomic_DNA"/>
</dbReference>
<dbReference type="CDD" id="cd10918">
    <property type="entry name" value="CE4_NodB_like_5s_6s"/>
    <property type="match status" value="1"/>
</dbReference>
<proteinExistence type="predicted"/>
<organism evidence="4 5">
    <name type="scientific">Anaeromyxobacter paludicola</name>
    <dbReference type="NCBI Taxonomy" id="2918171"/>
    <lineage>
        <taxon>Bacteria</taxon>
        <taxon>Pseudomonadati</taxon>
        <taxon>Myxococcota</taxon>
        <taxon>Myxococcia</taxon>
        <taxon>Myxococcales</taxon>
        <taxon>Cystobacterineae</taxon>
        <taxon>Anaeromyxobacteraceae</taxon>
        <taxon>Anaeromyxobacter</taxon>
    </lineage>
</organism>
<evidence type="ECO:0000256" key="1">
    <source>
        <dbReference type="ARBA" id="ARBA00022729"/>
    </source>
</evidence>
<accession>A0ABM7X8L7</accession>
<dbReference type="RefSeq" id="WP_248345373.1">
    <property type="nucleotide sequence ID" value="NZ_AP025592.1"/>
</dbReference>
<evidence type="ECO:0000313" key="5">
    <source>
        <dbReference type="Proteomes" id="UP001162734"/>
    </source>
</evidence>
<dbReference type="SUPFAM" id="SSF88713">
    <property type="entry name" value="Glycoside hydrolase/deacetylase"/>
    <property type="match status" value="1"/>
</dbReference>
<dbReference type="PANTHER" id="PTHR34216">
    <property type="match status" value="1"/>
</dbReference>
<evidence type="ECO:0000313" key="4">
    <source>
        <dbReference type="EMBL" id="BDG08190.1"/>
    </source>
</evidence>
<reference evidence="5" key="1">
    <citation type="journal article" date="2022" name="Int. J. Syst. Evol. Microbiol.">
        <title>Anaeromyxobacter oryzae sp. nov., Anaeromyxobacter diazotrophicus sp. nov. and Anaeromyxobacter paludicola sp. nov., isolated from paddy soils.</title>
        <authorList>
            <person name="Itoh H."/>
            <person name="Xu Z."/>
            <person name="Mise K."/>
            <person name="Masuda Y."/>
            <person name="Ushijima N."/>
            <person name="Hayakawa C."/>
            <person name="Shiratori Y."/>
            <person name="Senoo K."/>
        </authorList>
    </citation>
    <scope>NUCLEOTIDE SEQUENCE [LARGE SCALE GENOMIC DNA]</scope>
    <source>
        <strain evidence="5">Red630</strain>
    </source>
</reference>
<keyword evidence="5" id="KW-1185">Reference proteome</keyword>
<gene>
    <name evidence="4" type="ORF">AMPC_13030</name>
</gene>
<feature type="region of interest" description="Disordered" evidence="2">
    <location>
        <begin position="365"/>
        <end position="385"/>
    </location>
</feature>
<dbReference type="PROSITE" id="PS51677">
    <property type="entry name" value="NODB"/>
    <property type="match status" value="1"/>
</dbReference>
<protein>
    <recommendedName>
        <fullName evidence="3">NodB homology domain-containing protein</fullName>
    </recommendedName>
</protein>
<evidence type="ECO:0000256" key="2">
    <source>
        <dbReference type="SAM" id="MobiDB-lite"/>
    </source>
</evidence>
<dbReference type="InterPro" id="IPR051398">
    <property type="entry name" value="Polysacch_Deacetylase"/>
</dbReference>